<organism evidence="4 5">
    <name type="scientific">Varunaivibrio sulfuroxidans</name>
    <dbReference type="NCBI Taxonomy" id="1773489"/>
    <lineage>
        <taxon>Bacteria</taxon>
        <taxon>Pseudomonadati</taxon>
        <taxon>Pseudomonadota</taxon>
        <taxon>Alphaproteobacteria</taxon>
        <taxon>Rhodospirillales</taxon>
        <taxon>Magnetovibrionaceae</taxon>
        <taxon>Varunaivibrio</taxon>
    </lineage>
</organism>
<evidence type="ECO:0000256" key="2">
    <source>
        <dbReference type="ARBA" id="ARBA00022741"/>
    </source>
</evidence>
<dbReference type="Proteomes" id="UP000295304">
    <property type="component" value="Unassembled WGS sequence"/>
</dbReference>
<dbReference type="GO" id="GO:0051301">
    <property type="term" value="P:cell division"/>
    <property type="evidence" value="ECO:0007669"/>
    <property type="project" value="InterPro"/>
</dbReference>
<proteinExistence type="predicted"/>
<dbReference type="GO" id="GO:0008360">
    <property type="term" value="P:regulation of cell shape"/>
    <property type="evidence" value="ECO:0007669"/>
    <property type="project" value="InterPro"/>
</dbReference>
<evidence type="ECO:0000256" key="1">
    <source>
        <dbReference type="ARBA" id="ARBA00022598"/>
    </source>
</evidence>
<evidence type="ECO:0008006" key="6">
    <source>
        <dbReference type="Google" id="ProtNLM"/>
    </source>
</evidence>
<dbReference type="InterPro" id="IPR036565">
    <property type="entry name" value="Mur-like_cat_sf"/>
</dbReference>
<dbReference type="GO" id="GO:0005524">
    <property type="term" value="F:ATP binding"/>
    <property type="evidence" value="ECO:0007669"/>
    <property type="project" value="UniProtKB-KW"/>
</dbReference>
<dbReference type="OrthoDB" id="9809796at2"/>
<keyword evidence="1" id="KW-0436">Ligase</keyword>
<keyword evidence="5" id="KW-1185">Reference proteome</keyword>
<dbReference type="GO" id="GO:0008764">
    <property type="term" value="F:UDP-N-acetylmuramoylalanine-D-glutamate ligase activity"/>
    <property type="evidence" value="ECO:0007669"/>
    <property type="project" value="InterPro"/>
</dbReference>
<evidence type="ECO:0000313" key="4">
    <source>
        <dbReference type="EMBL" id="TCS63449.1"/>
    </source>
</evidence>
<name>A0A4R3JBP4_9PROT</name>
<evidence type="ECO:0000313" key="5">
    <source>
        <dbReference type="Proteomes" id="UP000295304"/>
    </source>
</evidence>
<gene>
    <name evidence="4" type="ORF">EDD55_10370</name>
</gene>
<dbReference type="InterPro" id="IPR036291">
    <property type="entry name" value="NAD(P)-bd_dom_sf"/>
</dbReference>
<dbReference type="Gene3D" id="3.40.50.720">
    <property type="entry name" value="NAD(P)-binding Rossmann-like Domain"/>
    <property type="match status" value="1"/>
</dbReference>
<dbReference type="SUPFAM" id="SSF51735">
    <property type="entry name" value="NAD(P)-binding Rossmann-fold domains"/>
    <property type="match status" value="1"/>
</dbReference>
<dbReference type="Gene3D" id="3.40.1190.10">
    <property type="entry name" value="Mur-like, catalytic domain"/>
    <property type="match status" value="1"/>
</dbReference>
<dbReference type="SUPFAM" id="SSF53623">
    <property type="entry name" value="MurD-like peptide ligases, catalytic domain"/>
    <property type="match status" value="1"/>
</dbReference>
<dbReference type="EMBL" id="SLZW01000003">
    <property type="protein sequence ID" value="TCS63449.1"/>
    <property type="molecule type" value="Genomic_DNA"/>
</dbReference>
<protein>
    <recommendedName>
        <fullName evidence="6">UDP-N-acetylmuramoylalanine--D-glutamate ligase</fullName>
    </recommendedName>
</protein>
<sequence length="314" mass="33273">MINIFPFAGYPVAVLGLGRDGVGTARALTHSEAEVVAWDFDPRRRDEAVEMGIAVRDWTDGDLRQFTTVVSCPDIAVDPRATAVVARARAAGCEIISDIELLARSQRECGYIGVAGSNGSAFTSALIGHVLSVTGREAETIGLAPTCALDSEPLGMEGAYVLEMSPFRLEHTVSITFDIAVFLGDGEGGQDSDIKRLAPELFRRQTHPRAAVVVIDTPYGQMLHDTLADKNEQRVLAVSRNATLMRGVFVKDGALFDATEGDDPVPVVDLSALCADEHFGCVAAAFGAALAAGVKPYQAMAAINSFPDFDADAA</sequence>
<accession>A0A4R3JBP4</accession>
<dbReference type="PANTHER" id="PTHR43692">
    <property type="entry name" value="UDP-N-ACETYLMURAMOYLALANINE--D-GLUTAMATE LIGASE"/>
    <property type="match status" value="1"/>
</dbReference>
<dbReference type="AlphaFoldDB" id="A0A4R3JBP4"/>
<dbReference type="PANTHER" id="PTHR43692:SF1">
    <property type="entry name" value="UDP-N-ACETYLMURAMOYLALANINE--D-GLUTAMATE LIGASE"/>
    <property type="match status" value="1"/>
</dbReference>
<comment type="caution">
    <text evidence="4">The sequence shown here is derived from an EMBL/GenBank/DDBJ whole genome shotgun (WGS) entry which is preliminary data.</text>
</comment>
<reference evidence="4 5" key="1">
    <citation type="submission" date="2019-03" db="EMBL/GenBank/DDBJ databases">
        <title>Genomic Encyclopedia of Type Strains, Phase IV (KMG-IV): sequencing the most valuable type-strain genomes for metagenomic binning, comparative biology and taxonomic classification.</title>
        <authorList>
            <person name="Goeker M."/>
        </authorList>
    </citation>
    <scope>NUCLEOTIDE SEQUENCE [LARGE SCALE GENOMIC DNA]</scope>
    <source>
        <strain evidence="4 5">DSM 101688</strain>
    </source>
</reference>
<dbReference type="RefSeq" id="WP_132938427.1">
    <property type="nucleotide sequence ID" value="NZ_CP119676.1"/>
</dbReference>
<keyword evidence="3" id="KW-0067">ATP-binding</keyword>
<dbReference type="InterPro" id="IPR005762">
    <property type="entry name" value="MurD"/>
</dbReference>
<dbReference type="GO" id="GO:0005737">
    <property type="term" value="C:cytoplasm"/>
    <property type="evidence" value="ECO:0007669"/>
    <property type="project" value="InterPro"/>
</dbReference>
<keyword evidence="2" id="KW-0547">Nucleotide-binding</keyword>
<evidence type="ECO:0000256" key="3">
    <source>
        <dbReference type="ARBA" id="ARBA00022840"/>
    </source>
</evidence>